<proteinExistence type="predicted"/>
<comment type="caution">
    <text evidence="2">The sequence shown here is derived from an EMBL/GenBank/DDBJ whole genome shotgun (WGS) entry which is preliminary data.</text>
</comment>
<sequence>MLLRRKSIFWTLWLSYILILLIPVTVTFVLYSNMEKTLIDNANRANLAMLEQARQVVDSNLQEMEQFGVQIATQPKLQTLLDD</sequence>
<name>A0A9X4QN33_9BACL</name>
<feature type="transmembrane region" description="Helical" evidence="1">
    <location>
        <begin position="12"/>
        <end position="31"/>
    </location>
</feature>
<dbReference type="RefSeq" id="WP_277566208.1">
    <property type="nucleotide sequence ID" value="NZ_JAPDHZ010000003.1"/>
</dbReference>
<evidence type="ECO:0000313" key="3">
    <source>
        <dbReference type="Proteomes" id="UP001153387"/>
    </source>
</evidence>
<dbReference type="EMBL" id="JAPDHZ010000003">
    <property type="protein sequence ID" value="MDG0792408.1"/>
    <property type="molecule type" value="Genomic_DNA"/>
</dbReference>
<keyword evidence="1" id="KW-0812">Transmembrane</keyword>
<keyword evidence="1" id="KW-1133">Transmembrane helix</keyword>
<dbReference type="Proteomes" id="UP001153387">
    <property type="component" value="Unassembled WGS sequence"/>
</dbReference>
<accession>A0A9X4QN33</accession>
<organism evidence="2 3">
    <name type="scientific">Cohnella ginsengisoli</name>
    <dbReference type="NCBI Taxonomy" id="425004"/>
    <lineage>
        <taxon>Bacteria</taxon>
        <taxon>Bacillati</taxon>
        <taxon>Bacillota</taxon>
        <taxon>Bacilli</taxon>
        <taxon>Bacillales</taxon>
        <taxon>Paenibacillaceae</taxon>
        <taxon>Cohnella</taxon>
    </lineage>
</organism>
<keyword evidence="3" id="KW-1185">Reference proteome</keyword>
<dbReference type="AlphaFoldDB" id="A0A9X4QN33"/>
<evidence type="ECO:0000256" key="1">
    <source>
        <dbReference type="SAM" id="Phobius"/>
    </source>
</evidence>
<evidence type="ECO:0000313" key="2">
    <source>
        <dbReference type="EMBL" id="MDG0792408.1"/>
    </source>
</evidence>
<keyword evidence="1" id="KW-0472">Membrane</keyword>
<gene>
    <name evidence="2" type="ORF">OMP38_17155</name>
</gene>
<reference evidence="2 3" key="1">
    <citation type="submission" date="2022-10" db="EMBL/GenBank/DDBJ databases">
        <title>Comparative genomic analysis of Cohnella hashimotonis sp. nov., isolated from the International Space Station.</title>
        <authorList>
            <person name="Simpson A."/>
            <person name="Venkateswaran K."/>
        </authorList>
    </citation>
    <scope>NUCLEOTIDE SEQUENCE [LARGE SCALE GENOMIC DNA]</scope>
    <source>
        <strain evidence="2 3">DSM 18997</strain>
    </source>
</reference>
<protein>
    <submittedName>
        <fullName evidence="2">Uncharacterized protein</fullName>
    </submittedName>
</protein>